<dbReference type="Proteomes" id="UP000031890">
    <property type="component" value="Chromosome"/>
</dbReference>
<dbReference type="PANTHER" id="PTHR43841">
    <property type="entry name" value="3-HYDROXYACYL-THIOESTER DEHYDRATASE HTDX-RELATED"/>
    <property type="match status" value="1"/>
</dbReference>
<evidence type="ECO:0000313" key="3">
    <source>
        <dbReference type="EMBL" id="AJI79736.1"/>
    </source>
</evidence>
<dbReference type="EMBL" id="CP010827">
    <property type="protein sequence ID" value="AJI79736.1"/>
    <property type="molecule type" value="Genomic_DNA"/>
</dbReference>
<dbReference type="RefSeq" id="WP_042532214.1">
    <property type="nucleotide sequence ID" value="NZ_CP010827.1"/>
</dbReference>
<gene>
    <name evidence="3" type="ORF">CSING_11200</name>
</gene>
<dbReference type="AlphaFoldDB" id="A0A0B6F6U1"/>
<dbReference type="InterPro" id="IPR002539">
    <property type="entry name" value="MaoC-like_dom"/>
</dbReference>
<dbReference type="PANTHER" id="PTHR43841:SF3">
    <property type="entry name" value="(3R)-HYDROXYACYL-ACP DEHYDRATASE SUBUNIT HADB"/>
    <property type="match status" value="1"/>
</dbReference>
<dbReference type="STRING" id="161899.CSING_11200"/>
<dbReference type="GO" id="GO:0004312">
    <property type="term" value="F:fatty acid synthase activity"/>
    <property type="evidence" value="ECO:0007669"/>
    <property type="project" value="InterPro"/>
</dbReference>
<dbReference type="InterPro" id="IPR029069">
    <property type="entry name" value="HotDog_dom_sf"/>
</dbReference>
<feature type="domain" description="MaoC-like" evidence="2">
    <location>
        <begin position="193"/>
        <end position="284"/>
    </location>
</feature>
<dbReference type="InterPro" id="IPR003965">
    <property type="entry name" value="Fatty_acid_synthase"/>
</dbReference>
<organism evidence="3 4">
    <name type="scientific">Corynebacterium singulare</name>
    <dbReference type="NCBI Taxonomy" id="161899"/>
    <lineage>
        <taxon>Bacteria</taxon>
        <taxon>Bacillati</taxon>
        <taxon>Actinomycetota</taxon>
        <taxon>Actinomycetes</taxon>
        <taxon>Mycobacteriales</taxon>
        <taxon>Corynebacteriaceae</taxon>
        <taxon>Corynebacterium</taxon>
    </lineage>
</organism>
<dbReference type="OrthoDB" id="9774179at2"/>
<proteinExistence type="inferred from homology"/>
<name>A0A0B6F6U1_9CORY</name>
<dbReference type="SUPFAM" id="SSF54637">
    <property type="entry name" value="Thioesterase/thiol ester dehydrase-isomerase"/>
    <property type="match status" value="2"/>
</dbReference>
<accession>A0A0B6F6U1</accession>
<dbReference type="PRINTS" id="PR01483">
    <property type="entry name" value="FASYNTHASE"/>
</dbReference>
<sequence length="314" mass="33984">MNYTILKEIPDLSALYRSLMVGAVPVPGVGVGKRTVADPQTAYRVEGVHVDAEHLARYCQATSLRLSNELPATYPYALAFPLAIKVMAAKDFPFPALGVVHLSNRIEQTRPLRVDEALDIAVHAENLRPHRKGLVIDMVTTYSVNGEEIWRQTSAFLGQGAKFTKETPQEVTTRPEAERFLDFPGDEAGTSTATLRFTPESTRVYAEASGDKNPIHVSKVGAKLFGFPATIAHGMYTHARMLSVLEGVLSGATRITADFYKPVILPAITGVYVDQSGADSGDNAGVRGGTRTVTLRKAKDPSTLHVAARVEPLA</sequence>
<reference evidence="3 4" key="1">
    <citation type="journal article" date="2015" name="Genome Announc.">
        <title>Complete Genome Sequence and Annotation of Corynebacterium singulare DSM 44357, Isolated from a Human Semen Specimen.</title>
        <authorList>
            <person name="Merten M."/>
            <person name="Brinkrolf K."/>
            <person name="Albersmeier A."/>
            <person name="Kutter Y."/>
            <person name="Ruckert C."/>
            <person name="Tauch A."/>
        </authorList>
    </citation>
    <scope>NUCLEOTIDE SEQUENCE [LARGE SCALE GENOMIC DNA]</scope>
    <source>
        <strain evidence="3">IBS B52218</strain>
    </source>
</reference>
<dbReference type="Gene3D" id="3.10.129.10">
    <property type="entry name" value="Hotdog Thioesterase"/>
    <property type="match status" value="1"/>
</dbReference>
<dbReference type="KEGG" id="csx:CSING_11200"/>
<comment type="similarity">
    <text evidence="1">Belongs to the enoyl-CoA hydratase/isomerase family.</text>
</comment>
<dbReference type="HOGENOM" id="CLU_056696_1_0_11"/>
<evidence type="ECO:0000259" key="2">
    <source>
        <dbReference type="Pfam" id="PF01575"/>
    </source>
</evidence>
<protein>
    <submittedName>
        <fullName evidence="3">Acyl dehydratase</fullName>
    </submittedName>
</protein>
<dbReference type="GO" id="GO:0006633">
    <property type="term" value="P:fatty acid biosynthetic process"/>
    <property type="evidence" value="ECO:0007669"/>
    <property type="project" value="InterPro"/>
</dbReference>
<evidence type="ECO:0000256" key="1">
    <source>
        <dbReference type="ARBA" id="ARBA00005254"/>
    </source>
</evidence>
<dbReference type="Pfam" id="PF01575">
    <property type="entry name" value="MaoC_dehydratas"/>
    <property type="match status" value="1"/>
</dbReference>
<evidence type="ECO:0000313" key="4">
    <source>
        <dbReference type="Proteomes" id="UP000031890"/>
    </source>
</evidence>
<dbReference type="GO" id="GO:0005835">
    <property type="term" value="C:fatty acid synthase complex"/>
    <property type="evidence" value="ECO:0007669"/>
    <property type="project" value="InterPro"/>
</dbReference>